<proteinExistence type="predicted"/>
<sequence length="387" mass="43949">MERIQMAPRPDWCSQAESYGFHFHTLEGEPYWDETACYRFTLAEIEDGIESPTEELHAMCLDLVGEVVASERLMDQLAIPEKAWDLIAESWKFSEPSLYGRMDFSFDGTGPAKFYEYNADTPTSLYETGFFQWLWLEQQIERGQLPAGADQFNRLQEALIERLAMIGRAGQSFHLACCRDHPEDAGTIEYLADCADQAGLSPKTLFIDEIGLGERQRFVGLDDEPVDQLFKLYPWEWMWQESFSDYVGASGTQFVEPPWKLILSNKGILPLLWERHEGHPNLLPAWFESDKRCDPGLERWVRKPLFSREGANIAIETGAGVEAQVEGPYGDGPTIIQGWCPPPRFSGHYCLIGSWVVGNEAVGMGIREDNTAITRDTSRFVPHFIDG</sequence>
<dbReference type="Gene3D" id="3.30.1490.330">
    <property type="match status" value="1"/>
</dbReference>
<dbReference type="GO" id="GO:0005524">
    <property type="term" value="F:ATP binding"/>
    <property type="evidence" value="ECO:0007669"/>
    <property type="project" value="UniProtKB-KW"/>
</dbReference>
<dbReference type="SUPFAM" id="SSF52440">
    <property type="entry name" value="PreATP-grasp domain"/>
    <property type="match status" value="1"/>
</dbReference>
<gene>
    <name evidence="7" type="ORF">YBY_37440</name>
</gene>
<dbReference type="Pfam" id="PF03738">
    <property type="entry name" value="GSP_synth"/>
    <property type="match status" value="1"/>
</dbReference>
<dbReference type="AlphaFoldDB" id="A0A455WH01"/>
<keyword evidence="3" id="KW-0547">Nucleotide-binding</keyword>
<dbReference type="GO" id="GO:0046872">
    <property type="term" value="F:metal ion binding"/>
    <property type="evidence" value="ECO:0007669"/>
    <property type="project" value="UniProtKB-KW"/>
</dbReference>
<evidence type="ECO:0000256" key="3">
    <source>
        <dbReference type="ARBA" id="ARBA00022741"/>
    </source>
</evidence>
<evidence type="ECO:0000256" key="4">
    <source>
        <dbReference type="ARBA" id="ARBA00022840"/>
    </source>
</evidence>
<keyword evidence="5" id="KW-0460">Magnesium</keyword>
<accession>A0A455WH01</accession>
<evidence type="ECO:0000256" key="2">
    <source>
        <dbReference type="ARBA" id="ARBA00022723"/>
    </source>
</evidence>
<evidence type="ECO:0000256" key="1">
    <source>
        <dbReference type="ARBA" id="ARBA00022598"/>
    </source>
</evidence>
<feature type="domain" description="Glutathionylspermidine synthase pre-ATP-grasp-like" evidence="6">
    <location>
        <begin position="12"/>
        <end position="385"/>
    </location>
</feature>
<keyword evidence="2" id="KW-0479">Metal-binding</keyword>
<reference evidence="7" key="1">
    <citation type="submission" date="2019-03" db="EMBL/GenBank/DDBJ databases">
        <title>Whole genome analysis of nitrate-reducing bacteria Marinobacter hydrocarbonoclasticus YB03.</title>
        <authorList>
            <person name="Azam A.H."/>
            <person name="Yuk S.R."/>
            <person name="Kamarisima K."/>
            <person name="Miyanaga K."/>
            <person name="Tanji Y."/>
        </authorList>
    </citation>
    <scope>NUCLEOTIDE SEQUENCE</scope>
    <source>
        <strain evidence="7">YB03</strain>
    </source>
</reference>
<organism evidence="7">
    <name type="scientific">Marinobacter nauticus</name>
    <name type="common">Marinobacter hydrocarbonoclasticus</name>
    <name type="synonym">Marinobacter aquaeolei</name>
    <dbReference type="NCBI Taxonomy" id="2743"/>
    <lineage>
        <taxon>Bacteria</taxon>
        <taxon>Pseudomonadati</taxon>
        <taxon>Pseudomonadota</taxon>
        <taxon>Gammaproteobacteria</taxon>
        <taxon>Pseudomonadales</taxon>
        <taxon>Marinobacteraceae</taxon>
        <taxon>Marinobacter</taxon>
    </lineage>
</organism>
<dbReference type="SUPFAM" id="SSF56059">
    <property type="entry name" value="Glutathione synthetase ATP-binding domain-like"/>
    <property type="match status" value="1"/>
</dbReference>
<protein>
    <recommendedName>
        <fullName evidence="6">Glutathionylspermidine synthase pre-ATP-grasp-like domain-containing protein</fullName>
    </recommendedName>
</protein>
<keyword evidence="1" id="KW-0436">Ligase</keyword>
<keyword evidence="4" id="KW-0067">ATP-binding</keyword>
<name>A0A455WH01_MARNT</name>
<dbReference type="InterPro" id="IPR016185">
    <property type="entry name" value="PreATP-grasp_dom_sf"/>
</dbReference>
<dbReference type="EMBL" id="AP019537">
    <property type="protein sequence ID" value="BBJ05895.1"/>
    <property type="molecule type" value="Genomic_DNA"/>
</dbReference>
<dbReference type="InterPro" id="IPR005494">
    <property type="entry name" value="GSPS_pre-ATP-grasp-like_dom"/>
</dbReference>
<dbReference type="GO" id="GO:0016874">
    <property type="term" value="F:ligase activity"/>
    <property type="evidence" value="ECO:0007669"/>
    <property type="project" value="UniProtKB-KW"/>
</dbReference>
<evidence type="ECO:0000256" key="5">
    <source>
        <dbReference type="ARBA" id="ARBA00022842"/>
    </source>
</evidence>
<evidence type="ECO:0000259" key="6">
    <source>
        <dbReference type="Pfam" id="PF03738"/>
    </source>
</evidence>
<evidence type="ECO:0000313" key="7">
    <source>
        <dbReference type="EMBL" id="BBJ05895.1"/>
    </source>
</evidence>